<keyword evidence="1" id="KW-0472">Membrane</keyword>
<reference evidence="2" key="2">
    <citation type="submission" date="2020-09" db="EMBL/GenBank/DDBJ databases">
        <authorList>
            <person name="Sun Q."/>
            <person name="Ohkuma M."/>
        </authorList>
    </citation>
    <scope>NUCLEOTIDE SEQUENCE</scope>
    <source>
        <strain evidence="2">JCM 15759</strain>
    </source>
</reference>
<name>A0A830FS04_HALAR</name>
<evidence type="ECO:0000313" key="3">
    <source>
        <dbReference type="Proteomes" id="UP000656367"/>
    </source>
</evidence>
<evidence type="ECO:0000256" key="1">
    <source>
        <dbReference type="SAM" id="Phobius"/>
    </source>
</evidence>
<dbReference type="Proteomes" id="UP000656367">
    <property type="component" value="Unassembled WGS sequence"/>
</dbReference>
<keyword evidence="1" id="KW-1133">Transmembrane helix</keyword>
<feature type="transmembrane region" description="Helical" evidence="1">
    <location>
        <begin position="36"/>
        <end position="62"/>
    </location>
</feature>
<evidence type="ECO:0000313" key="2">
    <source>
        <dbReference type="EMBL" id="GGM52365.1"/>
    </source>
</evidence>
<proteinExistence type="predicted"/>
<accession>A0A830FS04</accession>
<organism evidence="2 3">
    <name type="scientific">Haloarcula argentinensis</name>
    <dbReference type="NCBI Taxonomy" id="43776"/>
    <lineage>
        <taxon>Archaea</taxon>
        <taxon>Methanobacteriati</taxon>
        <taxon>Methanobacteriota</taxon>
        <taxon>Stenosarchaea group</taxon>
        <taxon>Halobacteria</taxon>
        <taxon>Halobacteriales</taxon>
        <taxon>Haloarculaceae</taxon>
        <taxon>Haloarcula</taxon>
    </lineage>
</organism>
<dbReference type="EMBL" id="BMON01000009">
    <property type="protein sequence ID" value="GGM52365.1"/>
    <property type="molecule type" value="Genomic_DNA"/>
</dbReference>
<gene>
    <name evidence="2" type="ORF">GCM10009006_36930</name>
</gene>
<comment type="caution">
    <text evidence="2">The sequence shown here is derived from an EMBL/GenBank/DDBJ whole genome shotgun (WGS) entry which is preliminary data.</text>
</comment>
<feature type="transmembrane region" description="Helical" evidence="1">
    <location>
        <begin position="6"/>
        <end position="24"/>
    </location>
</feature>
<keyword evidence="1" id="KW-0812">Transmembrane</keyword>
<protein>
    <submittedName>
        <fullName evidence="2">Uncharacterized protein</fullName>
    </submittedName>
</protein>
<reference evidence="2" key="1">
    <citation type="journal article" date="2014" name="Int. J. Syst. Evol. Microbiol.">
        <title>Complete genome sequence of Corynebacterium casei LMG S-19264T (=DSM 44701T), isolated from a smear-ripened cheese.</title>
        <authorList>
            <consortium name="US DOE Joint Genome Institute (JGI-PGF)"/>
            <person name="Walter F."/>
            <person name="Albersmeier A."/>
            <person name="Kalinowski J."/>
            <person name="Ruckert C."/>
        </authorList>
    </citation>
    <scope>NUCLEOTIDE SEQUENCE</scope>
    <source>
        <strain evidence="2">JCM 15759</strain>
    </source>
</reference>
<dbReference type="AlphaFoldDB" id="A0A830FS04"/>
<sequence length="69" mass="7161">MCGRGRVLALLYLESGTIALMIGSREIALQKARLTALLVAGLMALPSEALLTVVGLLGLAVLEPLQTVS</sequence>